<dbReference type="EMBL" id="SDMP01000018">
    <property type="protein sequence ID" value="RYQ97020.1"/>
    <property type="molecule type" value="Genomic_DNA"/>
</dbReference>
<keyword evidence="3" id="KW-1185">Reference proteome</keyword>
<feature type="compositionally biased region" description="Polar residues" evidence="1">
    <location>
        <begin position="402"/>
        <end position="415"/>
    </location>
</feature>
<dbReference type="Proteomes" id="UP000289738">
    <property type="component" value="Chromosome B08"/>
</dbReference>
<feature type="compositionally biased region" description="Polar residues" evidence="1">
    <location>
        <begin position="423"/>
        <end position="443"/>
    </location>
</feature>
<feature type="region of interest" description="Disordered" evidence="1">
    <location>
        <begin position="394"/>
        <end position="469"/>
    </location>
</feature>
<accession>A0A444Y522</accession>
<gene>
    <name evidence="2" type="ORF">Ahy_B08g092984</name>
</gene>
<comment type="caution">
    <text evidence="2">The sequence shown here is derived from an EMBL/GenBank/DDBJ whole genome shotgun (WGS) entry which is preliminary data.</text>
</comment>
<evidence type="ECO:0008006" key="4">
    <source>
        <dbReference type="Google" id="ProtNLM"/>
    </source>
</evidence>
<proteinExistence type="predicted"/>
<dbReference type="AlphaFoldDB" id="A0A444Y522"/>
<reference evidence="2 3" key="1">
    <citation type="submission" date="2019-01" db="EMBL/GenBank/DDBJ databases">
        <title>Sequencing of cultivated peanut Arachis hypogaea provides insights into genome evolution and oil improvement.</title>
        <authorList>
            <person name="Chen X."/>
        </authorList>
    </citation>
    <scope>NUCLEOTIDE SEQUENCE [LARGE SCALE GENOMIC DNA]</scope>
    <source>
        <strain evidence="3">cv. Fuhuasheng</strain>
        <tissue evidence="2">Leaves</tissue>
    </source>
</reference>
<sequence length="539" mass="60889">MEETLQKSNSNADSEIRWDMTPPSLHILNQINDEIIEDPQLQIDYPRILILFTVGGETHCFIGLIDSLERANKRLHFFPSAQGKYLLINQDLDISFFTNPQKAFRNNPKIAPRGTDFMAWHRHLTAEKNAALDNEPVTDDEHVAFLFYWLNAIVFCSRNVQMQKIFYPLAALLHEGNNFNLAKTWTNLLAVQVIPIGLPQYKKEHFKATLYAPHYASRQLGFSQAIPFPLPKNNKPLCHINLVSKEALDVYLSSNQQQKMGYHHLVYERSSFITKSCFDWWTAYFSKYNCIFEEIRNSATRIASIAEGSPKKSLKRKAKTTSFSRQPQRKSQRTPSRTSRRVQSSSKSSSEDNEPLIQNLPAASLDSDDDDEADPASQLIRRRRQIILAGAFTGSHVAPDSDSASQIPESNSDSPSRVPETTAPESDSPTQIPETISSPQKSLNPPRDAGISTSHDLDPPSETLGMIPQPTDTDLIGLVNILNQVVQEDKVPAQHSTIVKKFIKVTNDYVATQNKLQEIKDKATQSTLKQRNVTQLFDQ</sequence>
<protein>
    <recommendedName>
        <fullName evidence="4">Aminotransferase-like plant mobile domain-containing protein</fullName>
    </recommendedName>
</protein>
<evidence type="ECO:0000256" key="1">
    <source>
        <dbReference type="SAM" id="MobiDB-lite"/>
    </source>
</evidence>
<feature type="region of interest" description="Disordered" evidence="1">
    <location>
        <begin position="308"/>
        <end position="356"/>
    </location>
</feature>
<feature type="compositionally biased region" description="Low complexity" evidence="1">
    <location>
        <begin position="333"/>
        <end position="348"/>
    </location>
</feature>
<organism evidence="2 3">
    <name type="scientific">Arachis hypogaea</name>
    <name type="common">Peanut</name>
    <dbReference type="NCBI Taxonomy" id="3818"/>
    <lineage>
        <taxon>Eukaryota</taxon>
        <taxon>Viridiplantae</taxon>
        <taxon>Streptophyta</taxon>
        <taxon>Embryophyta</taxon>
        <taxon>Tracheophyta</taxon>
        <taxon>Spermatophyta</taxon>
        <taxon>Magnoliopsida</taxon>
        <taxon>eudicotyledons</taxon>
        <taxon>Gunneridae</taxon>
        <taxon>Pentapetalae</taxon>
        <taxon>rosids</taxon>
        <taxon>fabids</taxon>
        <taxon>Fabales</taxon>
        <taxon>Fabaceae</taxon>
        <taxon>Papilionoideae</taxon>
        <taxon>50 kb inversion clade</taxon>
        <taxon>dalbergioids sensu lato</taxon>
        <taxon>Dalbergieae</taxon>
        <taxon>Pterocarpus clade</taxon>
        <taxon>Arachis</taxon>
    </lineage>
</organism>
<name>A0A444Y522_ARAHY</name>
<evidence type="ECO:0000313" key="2">
    <source>
        <dbReference type="EMBL" id="RYQ97020.1"/>
    </source>
</evidence>
<evidence type="ECO:0000313" key="3">
    <source>
        <dbReference type="Proteomes" id="UP000289738"/>
    </source>
</evidence>